<dbReference type="AlphaFoldDB" id="A0A225WJL1"/>
<evidence type="ECO:0008006" key="4">
    <source>
        <dbReference type="Google" id="ProtNLM"/>
    </source>
</evidence>
<keyword evidence="3" id="KW-1185">Reference proteome</keyword>
<name>A0A225WJL1_9STRA</name>
<feature type="region of interest" description="Disordered" evidence="1">
    <location>
        <begin position="163"/>
        <end position="188"/>
    </location>
</feature>
<dbReference type="InterPro" id="IPR050951">
    <property type="entry name" value="Retrovirus_Pol_polyprotein"/>
</dbReference>
<sequence length="448" mass="50750">MAEYSGMNHGVIAALEHVAEDLGIVGASTLAIQQSLGVIVGRKDSLMTLLNRHRELVAKFKSVRYLRVVREYNVAADSLAGEALESKVSQVVLNDHHGIKVENTGSETSVQILDGKTRYIHAMDSDIPLQRKTFADFAHQERAKVSATTRSQAKTKKKRVHFEDEVPEGTTNAEATEAATETSETQEVRYEPKANDIDPVTVQEERRHRIAQVQDEELRWSNLKAILRGEITAMTYKEAREAWKWADNFVLSSDNVLYYTGVSRRKVDENLPELSLRLVVPTTMIQEVLPNVKHDYYWIGLYADVEKHVKSCLDYGSSESLPQLKGYSPGNGLAERPFQVVSMDFVISLPRSRRGNTALRLWQCSFTGFVIAKAMSDTDALTVARWKRKVEEFAYELELPDKSGYRFYPVVHVSRQKAVNEFCDQPKARVARDVAEEVRIDFDKELLP</sequence>
<dbReference type="Proteomes" id="UP000198211">
    <property type="component" value="Unassembled WGS sequence"/>
</dbReference>
<dbReference type="InterPro" id="IPR036397">
    <property type="entry name" value="RNaseH_sf"/>
</dbReference>
<dbReference type="PANTHER" id="PTHR37984:SF5">
    <property type="entry name" value="PROTEIN NYNRIN-LIKE"/>
    <property type="match status" value="1"/>
</dbReference>
<evidence type="ECO:0000313" key="3">
    <source>
        <dbReference type="Proteomes" id="UP000198211"/>
    </source>
</evidence>
<proteinExistence type="predicted"/>
<organism evidence="2 3">
    <name type="scientific">Phytophthora megakarya</name>
    <dbReference type="NCBI Taxonomy" id="4795"/>
    <lineage>
        <taxon>Eukaryota</taxon>
        <taxon>Sar</taxon>
        <taxon>Stramenopiles</taxon>
        <taxon>Oomycota</taxon>
        <taxon>Peronosporomycetes</taxon>
        <taxon>Peronosporales</taxon>
        <taxon>Peronosporaceae</taxon>
        <taxon>Phytophthora</taxon>
    </lineage>
</organism>
<evidence type="ECO:0000313" key="2">
    <source>
        <dbReference type="EMBL" id="OWZ17197.1"/>
    </source>
</evidence>
<reference evidence="3" key="1">
    <citation type="submission" date="2017-03" db="EMBL/GenBank/DDBJ databases">
        <title>Phytopthora megakarya and P. palmivora, two closely related causual agents of cacao black pod achieved similar genome size and gene model numbers by different mechanisms.</title>
        <authorList>
            <person name="Ali S."/>
            <person name="Shao J."/>
            <person name="Larry D.J."/>
            <person name="Kronmiller B."/>
            <person name="Shen D."/>
            <person name="Strem M.D."/>
            <person name="Melnick R.L."/>
            <person name="Guiltinan M.J."/>
            <person name="Tyler B.M."/>
            <person name="Meinhardt L.W."/>
            <person name="Bailey B.A."/>
        </authorList>
    </citation>
    <scope>NUCLEOTIDE SEQUENCE [LARGE SCALE GENOMIC DNA]</scope>
    <source>
        <strain evidence="3">zdho120</strain>
    </source>
</reference>
<gene>
    <name evidence="2" type="ORF">PHMEG_0008892</name>
</gene>
<accession>A0A225WJL1</accession>
<dbReference type="PANTHER" id="PTHR37984">
    <property type="entry name" value="PROTEIN CBG26694"/>
    <property type="match status" value="1"/>
</dbReference>
<comment type="caution">
    <text evidence="2">The sequence shown here is derived from an EMBL/GenBank/DDBJ whole genome shotgun (WGS) entry which is preliminary data.</text>
</comment>
<evidence type="ECO:0000256" key="1">
    <source>
        <dbReference type="SAM" id="MobiDB-lite"/>
    </source>
</evidence>
<feature type="compositionally biased region" description="Low complexity" evidence="1">
    <location>
        <begin position="168"/>
        <end position="185"/>
    </location>
</feature>
<protein>
    <recommendedName>
        <fullName evidence="4">RNase H type-1 domain-containing protein</fullName>
    </recommendedName>
</protein>
<dbReference type="EMBL" id="NBNE01000794">
    <property type="protein sequence ID" value="OWZ17197.1"/>
    <property type="molecule type" value="Genomic_DNA"/>
</dbReference>
<dbReference type="GO" id="GO:0003676">
    <property type="term" value="F:nucleic acid binding"/>
    <property type="evidence" value="ECO:0007669"/>
    <property type="project" value="InterPro"/>
</dbReference>
<dbReference type="Gene3D" id="3.30.420.10">
    <property type="entry name" value="Ribonuclease H-like superfamily/Ribonuclease H"/>
    <property type="match status" value="2"/>
</dbReference>